<evidence type="ECO:0000256" key="1">
    <source>
        <dbReference type="ARBA" id="ARBA00006243"/>
    </source>
</evidence>
<evidence type="ECO:0000313" key="4">
    <source>
        <dbReference type="EMBL" id="QEE17701.1"/>
    </source>
</evidence>
<dbReference type="EMBL" id="CP042905">
    <property type="protein sequence ID" value="QEE17701.1"/>
    <property type="molecule type" value="Genomic_DNA"/>
</dbReference>
<comment type="similarity">
    <text evidence="1">Belongs to the HypE family.</text>
</comment>
<dbReference type="GO" id="GO:0051604">
    <property type="term" value="P:protein maturation"/>
    <property type="evidence" value="ECO:0007669"/>
    <property type="project" value="TreeGrafter"/>
</dbReference>
<dbReference type="AlphaFoldDB" id="A0A5B9DFA2"/>
<reference evidence="4 5" key="2">
    <citation type="journal article" date="2024" name="Int. J. Syst. Evol. Microbiol.">
        <title>Promethearchaeum syntrophicum gen. nov., sp. nov., an anaerobic, obligately syntrophic archaeon, the first isolate of the lineage 'Asgard' archaea, and proposal of the new archaeal phylum Promethearchaeota phyl. nov. and kingdom Promethearchaeati regn. nov.</title>
        <authorList>
            <person name="Imachi H."/>
            <person name="Nobu M.K."/>
            <person name="Kato S."/>
            <person name="Takaki Y."/>
            <person name="Miyazaki M."/>
            <person name="Miyata M."/>
            <person name="Ogawara M."/>
            <person name="Saito Y."/>
            <person name="Sakai S."/>
            <person name="Tahara Y.O."/>
            <person name="Takano Y."/>
            <person name="Tasumi E."/>
            <person name="Uematsu K."/>
            <person name="Yoshimura T."/>
            <person name="Itoh T."/>
            <person name="Ohkuma M."/>
            <person name="Takai K."/>
        </authorList>
    </citation>
    <scope>NUCLEOTIDE SEQUENCE [LARGE SCALE GENOMIC DNA]</scope>
    <source>
        <strain evidence="4 5">MK-D1</strain>
    </source>
</reference>
<keyword evidence="5" id="KW-1185">Reference proteome</keyword>
<dbReference type="PANTHER" id="PTHR30303">
    <property type="entry name" value="HYDROGENASE ISOENZYMES FORMATION PROTEIN HYPE"/>
    <property type="match status" value="1"/>
</dbReference>
<dbReference type="InterPro" id="IPR010918">
    <property type="entry name" value="PurM-like_C_dom"/>
</dbReference>
<feature type="domain" description="PurM-like N-terminal" evidence="2">
    <location>
        <begin position="41"/>
        <end position="148"/>
    </location>
</feature>
<dbReference type="SUPFAM" id="SSF55326">
    <property type="entry name" value="PurM N-terminal domain-like"/>
    <property type="match status" value="1"/>
</dbReference>
<sequence length="343" mass="37516">MPRFPPGKLPMSFMEKIIEKYLNPDKKLESGRKIIFGPHAGQDVAVIDIGDKYLVTKSDPITFTSESIGSYVVNINANDIVTSGAKPIGFQPTVLLPENKTDEILVDTIFSDMRTKCDEFGITITGGHTEITVGLDRPIICGMMWGEVKKEDLITTFGGKPGDALILTKGIAIEGSYIISKEKEKDLIQHNFNPQLIKNCQNLLNSPGISIVKEAQLLHGNFTVHAMHDPTEGGLAMGIVEMAQNSNCGVMLDYSTIPLISGTEELCKFYELDPFGLIASGALLVAVPKENVGQIVSFLNKNNIQAAEIGNLTKNHGIFSVKYDNGEIKPLKYSPIDEITKIY</sequence>
<gene>
    <name evidence="4" type="ORF">DSAG12_03539</name>
</gene>
<dbReference type="OrthoDB" id="31494at2157"/>
<dbReference type="Pfam" id="PF02769">
    <property type="entry name" value="AIRS_C"/>
    <property type="match status" value="1"/>
</dbReference>
<accession>A0A5B9DFA2</accession>
<dbReference type="InterPro" id="IPR011854">
    <property type="entry name" value="HypE"/>
</dbReference>
<dbReference type="GeneID" id="41331510"/>
<dbReference type="CDD" id="cd06061">
    <property type="entry name" value="PurM-like1"/>
    <property type="match status" value="1"/>
</dbReference>
<protein>
    <submittedName>
        <fullName evidence="4">AIR synthase family protein</fullName>
    </submittedName>
</protein>
<evidence type="ECO:0000313" key="5">
    <source>
        <dbReference type="Proteomes" id="UP000321408"/>
    </source>
</evidence>
<reference evidence="4 5" key="1">
    <citation type="journal article" date="2020" name="Nature">
        <title>Isolation of an archaeon at the prokaryote-eukaryote interface.</title>
        <authorList>
            <person name="Imachi H."/>
            <person name="Nobu M.K."/>
            <person name="Nakahara N."/>
            <person name="Morono Y."/>
            <person name="Ogawara M."/>
            <person name="Takaki Y."/>
            <person name="Takano Y."/>
            <person name="Uematsu K."/>
            <person name="Ikuta T."/>
            <person name="Ito M."/>
            <person name="Matsui Y."/>
            <person name="Miyazaki M."/>
            <person name="Murata K."/>
            <person name="Saito Y."/>
            <person name="Sakai S."/>
            <person name="Song C."/>
            <person name="Tasumi E."/>
            <person name="Yamanaka Y."/>
            <person name="Yamaguchi T."/>
            <person name="Kamagata Y."/>
            <person name="Tamaki H."/>
            <person name="Takai K."/>
        </authorList>
    </citation>
    <scope>NUCLEOTIDE SEQUENCE [LARGE SCALE GENOMIC DNA]</scope>
    <source>
        <strain evidence="4 5">MK-D1</strain>
    </source>
</reference>
<proteinExistence type="inferred from homology"/>
<dbReference type="RefSeq" id="WP_147664589.1">
    <property type="nucleotide sequence ID" value="NZ_CP042905.2"/>
</dbReference>
<dbReference type="InterPro" id="IPR036921">
    <property type="entry name" value="PurM-like_N_sf"/>
</dbReference>
<dbReference type="InterPro" id="IPR036676">
    <property type="entry name" value="PurM-like_C_sf"/>
</dbReference>
<organism evidence="4 5">
    <name type="scientific">Promethearchaeum syntrophicum</name>
    <dbReference type="NCBI Taxonomy" id="2594042"/>
    <lineage>
        <taxon>Archaea</taxon>
        <taxon>Promethearchaeati</taxon>
        <taxon>Promethearchaeota</taxon>
        <taxon>Promethearchaeia</taxon>
        <taxon>Promethearchaeales</taxon>
        <taxon>Promethearchaeaceae</taxon>
        <taxon>Promethearchaeum</taxon>
    </lineage>
</organism>
<name>A0A5B9DFA2_9ARCH</name>
<dbReference type="Pfam" id="PF00586">
    <property type="entry name" value="AIRS"/>
    <property type="match status" value="1"/>
</dbReference>
<evidence type="ECO:0000259" key="2">
    <source>
        <dbReference type="Pfam" id="PF00586"/>
    </source>
</evidence>
<dbReference type="KEGG" id="psyt:DSAG12_03539"/>
<dbReference type="PIRSF" id="PIRSF005644">
    <property type="entry name" value="Hdrgns_mtr_HypE"/>
    <property type="match status" value="1"/>
</dbReference>
<dbReference type="PANTHER" id="PTHR30303:SF4">
    <property type="entry name" value="HYDROGENASE EXPRESSION_FORMATION PROTEIN HYPE"/>
    <property type="match status" value="1"/>
</dbReference>
<dbReference type="Proteomes" id="UP000321408">
    <property type="component" value="Chromosome"/>
</dbReference>
<feature type="domain" description="PurM-like C-terminal" evidence="3">
    <location>
        <begin position="160"/>
        <end position="317"/>
    </location>
</feature>
<dbReference type="Gene3D" id="3.30.1330.10">
    <property type="entry name" value="PurM-like, N-terminal domain"/>
    <property type="match status" value="1"/>
</dbReference>
<dbReference type="SUPFAM" id="SSF56042">
    <property type="entry name" value="PurM C-terminal domain-like"/>
    <property type="match status" value="1"/>
</dbReference>
<dbReference type="Gene3D" id="3.90.650.10">
    <property type="entry name" value="PurM-like C-terminal domain"/>
    <property type="match status" value="1"/>
</dbReference>
<evidence type="ECO:0000259" key="3">
    <source>
        <dbReference type="Pfam" id="PF02769"/>
    </source>
</evidence>
<dbReference type="InterPro" id="IPR016188">
    <property type="entry name" value="PurM-like_N"/>
</dbReference>